<dbReference type="InterPro" id="IPR002994">
    <property type="entry name" value="Surf1/Shy1"/>
</dbReference>
<dbReference type="GO" id="GO:0033617">
    <property type="term" value="P:mitochondrial respiratory chain complex IV assembly"/>
    <property type="evidence" value="ECO:0007669"/>
    <property type="project" value="TreeGrafter"/>
</dbReference>
<gene>
    <name evidence="7" type="ORF">LAMI_0H04984G</name>
</gene>
<keyword evidence="2 5" id="KW-0812">Transmembrane</keyword>
<dbReference type="Proteomes" id="UP000191024">
    <property type="component" value="Chromosome H"/>
</dbReference>
<reference evidence="8" key="1">
    <citation type="submission" date="2016-03" db="EMBL/GenBank/DDBJ databases">
        <authorList>
            <person name="Devillers H."/>
        </authorList>
    </citation>
    <scope>NUCLEOTIDE SEQUENCE [LARGE SCALE GENOMIC DNA]</scope>
</reference>
<keyword evidence="4 5" id="KW-0472">Membrane</keyword>
<feature type="compositionally biased region" description="Basic and acidic residues" evidence="6">
    <location>
        <begin position="273"/>
        <end position="285"/>
    </location>
</feature>
<evidence type="ECO:0000256" key="1">
    <source>
        <dbReference type="ARBA" id="ARBA00004370"/>
    </source>
</evidence>
<dbReference type="PANTHER" id="PTHR23427:SF2">
    <property type="entry name" value="SURFEIT LOCUS PROTEIN 1"/>
    <property type="match status" value="1"/>
</dbReference>
<dbReference type="Pfam" id="PF02104">
    <property type="entry name" value="SURF1"/>
    <property type="match status" value="1"/>
</dbReference>
<dbReference type="PANTHER" id="PTHR23427">
    <property type="entry name" value="SURFEIT LOCUS PROTEIN"/>
    <property type="match status" value="1"/>
</dbReference>
<keyword evidence="8" id="KW-1185">Reference proteome</keyword>
<evidence type="ECO:0000313" key="8">
    <source>
        <dbReference type="Proteomes" id="UP000191024"/>
    </source>
</evidence>
<sequence>MFRLAPRIAQNKLPACLKIGRKTVVTSTVDWKPIKSSKTPNDEHQKKPFARKIFLGLMIAMPVVSFYLGTWQMRRLKWKTNLIAVCEDRLTYPAVPLPRSFEPEMADNWEYRKVLLKGEFMHDEELFVGPRVRNGIKGYLLFTPMVLQDSGRKVLVERGWISEEKVLPSSRRLRRLSLPPGKNVEVECIVRVPKKRGTFQWDKLDTESRVWQVIDIGEMAAATGSMPVHLQAMYDLHDHTWNSPEDASLATAASNEKPFWNFWSKSSPSTSVRESENESAQNRDDSNEFNEFQLIKYGVPIGKVPKIDFKNNHLQYLVTWYGLSFLSSIFLVVALRRGKSSAVSQGQLKRDKLRHARKNM</sequence>
<keyword evidence="3 5" id="KW-1133">Transmembrane helix</keyword>
<comment type="similarity">
    <text evidence="5">Belongs to the SURF1 family.</text>
</comment>
<comment type="subcellular location">
    <subcellularLocation>
        <location evidence="1">Membrane</location>
    </subcellularLocation>
    <subcellularLocation>
        <location evidence="5">Mitochondrion inner membrane</location>
        <topology evidence="5">Multi-pass membrane protein</topology>
    </subcellularLocation>
</comment>
<dbReference type="STRING" id="1230905.A0A1G4KFC1"/>
<evidence type="ECO:0000256" key="3">
    <source>
        <dbReference type="ARBA" id="ARBA00022989"/>
    </source>
</evidence>
<evidence type="ECO:0000256" key="4">
    <source>
        <dbReference type="ARBA" id="ARBA00023136"/>
    </source>
</evidence>
<dbReference type="OrthoDB" id="10040024at2759"/>
<organism evidence="7 8">
    <name type="scientific">Lachancea mirantina</name>
    <dbReference type="NCBI Taxonomy" id="1230905"/>
    <lineage>
        <taxon>Eukaryota</taxon>
        <taxon>Fungi</taxon>
        <taxon>Dikarya</taxon>
        <taxon>Ascomycota</taxon>
        <taxon>Saccharomycotina</taxon>
        <taxon>Saccharomycetes</taxon>
        <taxon>Saccharomycetales</taxon>
        <taxon>Saccharomycetaceae</taxon>
        <taxon>Lachancea</taxon>
    </lineage>
</organism>
<evidence type="ECO:0000313" key="7">
    <source>
        <dbReference type="EMBL" id="SCV03038.1"/>
    </source>
</evidence>
<feature type="transmembrane region" description="Helical" evidence="5">
    <location>
        <begin position="53"/>
        <end position="71"/>
    </location>
</feature>
<keyword evidence="5" id="KW-0496">Mitochondrion</keyword>
<feature type="transmembrane region" description="Helical" evidence="5">
    <location>
        <begin position="314"/>
        <end position="335"/>
    </location>
</feature>
<accession>A0A1G4KFC1</accession>
<dbReference type="InterPro" id="IPR045214">
    <property type="entry name" value="Surf1/Surf4"/>
</dbReference>
<name>A0A1G4KFC1_9SACH</name>
<dbReference type="GO" id="GO:0005743">
    <property type="term" value="C:mitochondrial inner membrane"/>
    <property type="evidence" value="ECO:0007669"/>
    <property type="project" value="UniProtKB-SubCell"/>
</dbReference>
<keyword evidence="5" id="KW-0999">Mitochondrion inner membrane</keyword>
<evidence type="ECO:0000256" key="5">
    <source>
        <dbReference type="RuleBase" id="RU363076"/>
    </source>
</evidence>
<dbReference type="PROSITE" id="PS50895">
    <property type="entry name" value="SURF1"/>
    <property type="match status" value="1"/>
</dbReference>
<protein>
    <recommendedName>
        <fullName evidence="5">SURF1-like protein</fullName>
    </recommendedName>
</protein>
<feature type="region of interest" description="Disordered" evidence="6">
    <location>
        <begin position="266"/>
        <end position="285"/>
    </location>
</feature>
<dbReference type="EMBL" id="LT598468">
    <property type="protein sequence ID" value="SCV03038.1"/>
    <property type="molecule type" value="Genomic_DNA"/>
</dbReference>
<comment type="function">
    <text evidence="5">Probably involved in the biogenesis of the COX complex.</text>
</comment>
<proteinExistence type="inferred from homology"/>
<evidence type="ECO:0000256" key="2">
    <source>
        <dbReference type="ARBA" id="ARBA00022692"/>
    </source>
</evidence>
<dbReference type="CDD" id="cd06662">
    <property type="entry name" value="SURF1"/>
    <property type="match status" value="1"/>
</dbReference>
<dbReference type="AlphaFoldDB" id="A0A1G4KFC1"/>
<evidence type="ECO:0000256" key="6">
    <source>
        <dbReference type="SAM" id="MobiDB-lite"/>
    </source>
</evidence>